<dbReference type="EMBL" id="AZBU02000001">
    <property type="protein sequence ID" value="TMS39840.1"/>
    <property type="molecule type" value="Genomic_DNA"/>
</dbReference>
<accession>A0A4U8V1P0</accession>
<sequence>MIGKCYLGILLLLGNISALDIRNPLVVLHCELYQEKFAFFSNGSHLVSFPSTKQCFKWTMREMCKSAYKDLSNPIAVNPILVSSSELKSYVDIKHSNYTLTVANCVSTKKNQQIIKQVPEGCFEDHFLGWNQCLSKDEWMTELNNRCKNFSDFELLSECSHQEVSKYNRVSFVCCDPELSYIERKNESLIAYHRRAYKAIHSTAFHLLKEEIKIEKTVWDNNFAKPVNEENRLWSSIKEWSLKEIQRYNVLQEGQENLYDNIAFFRNLNSAEKAIFSQQEIAASLNIFLHDRAHFRSRLLLEMLVEVAQLELRQKRGEFPLRFLPTRKLLDG</sequence>
<comment type="caution">
    <text evidence="2">The sequence shown here is derived from an EMBL/GenBank/DDBJ whole genome shotgun (WGS) entry which is preliminary data.</text>
</comment>
<reference evidence="2" key="3">
    <citation type="journal article" date="2019" name="G3 (Bethesda)">
        <title>Hybrid Assembly of the Genome of the Entomopathogenic Nematode Steinernema carpocapsae Identifies the X-Chromosome.</title>
        <authorList>
            <person name="Serra L."/>
            <person name="Macchietto M."/>
            <person name="Macias-Munoz A."/>
            <person name="McGill C.J."/>
            <person name="Rodriguez I.M."/>
            <person name="Rodriguez B."/>
            <person name="Murad R."/>
            <person name="Mortazavi A."/>
        </authorList>
    </citation>
    <scope>NUCLEOTIDE SEQUENCE [LARGE SCALE GENOMIC DNA]</scope>
    <source>
        <strain evidence="2">ALL</strain>
    </source>
</reference>
<protein>
    <recommendedName>
        <fullName evidence="3">E1 domain-containing protein</fullName>
    </recommendedName>
</protein>
<proteinExistence type="predicted"/>
<gene>
    <name evidence="2" type="ORF">L596_006308</name>
</gene>
<evidence type="ECO:0000313" key="2">
    <source>
        <dbReference type="EMBL" id="TMS39840.1"/>
    </source>
</evidence>
<evidence type="ECO:0000256" key="1">
    <source>
        <dbReference type="SAM" id="SignalP"/>
    </source>
</evidence>
<keyword evidence="1" id="KW-0732">Signal</keyword>
<reference evidence="2" key="1">
    <citation type="submission" date="2013-11" db="EMBL/GenBank/DDBJ databases">
        <authorList>
            <person name="Sternberg P."/>
            <person name="Dillman A."/>
            <person name="Macchietto M."/>
        </authorList>
    </citation>
    <scope>NUCLEOTIDE SEQUENCE</scope>
    <source>
        <strain evidence="2">ALL</strain>
    </source>
</reference>
<name>A0A4U8V1P0_STECR</name>
<evidence type="ECO:0008006" key="3">
    <source>
        <dbReference type="Google" id="ProtNLM"/>
    </source>
</evidence>
<reference evidence="2" key="2">
    <citation type="journal article" date="2015" name="Genome Biol.">
        <title>Comparative genomics of Steinernema reveals deeply conserved gene regulatory networks.</title>
        <authorList>
            <person name="Dillman A.R."/>
            <person name="Macchietto M."/>
            <person name="Porter C.F."/>
            <person name="Rogers A."/>
            <person name="Williams B."/>
            <person name="Antoshechkin I."/>
            <person name="Lee M.M."/>
            <person name="Goodwin Z."/>
            <person name="Lu X."/>
            <person name="Lewis E.E."/>
            <person name="Goodrich-Blair H."/>
            <person name="Stock S.P."/>
            <person name="Adams B.J."/>
            <person name="Sternberg P.W."/>
            <person name="Mortazavi A."/>
        </authorList>
    </citation>
    <scope>NUCLEOTIDE SEQUENCE [LARGE SCALE GENOMIC DNA]</scope>
    <source>
        <strain evidence="2">ALL</strain>
    </source>
</reference>
<organism evidence="2">
    <name type="scientific">Steinernema carpocapsae</name>
    <name type="common">Entomopathogenic nematode</name>
    <dbReference type="NCBI Taxonomy" id="34508"/>
    <lineage>
        <taxon>Eukaryota</taxon>
        <taxon>Metazoa</taxon>
        <taxon>Ecdysozoa</taxon>
        <taxon>Nematoda</taxon>
        <taxon>Chromadorea</taxon>
        <taxon>Rhabditida</taxon>
        <taxon>Tylenchina</taxon>
        <taxon>Panagrolaimomorpha</taxon>
        <taxon>Strongyloidoidea</taxon>
        <taxon>Steinernematidae</taxon>
        <taxon>Steinernema</taxon>
    </lineage>
</organism>
<feature type="signal peptide" evidence="1">
    <location>
        <begin position="1"/>
        <end position="18"/>
    </location>
</feature>
<dbReference type="AlphaFoldDB" id="A0A4U8V1P0"/>
<feature type="chain" id="PRO_5020244013" description="E1 domain-containing protein" evidence="1">
    <location>
        <begin position="19"/>
        <end position="332"/>
    </location>
</feature>